<dbReference type="EMBL" id="AP022575">
    <property type="protein sequence ID" value="BBX74590.1"/>
    <property type="molecule type" value="Genomic_DNA"/>
</dbReference>
<evidence type="ECO:0000256" key="6">
    <source>
        <dbReference type="ARBA" id="ARBA00052104"/>
    </source>
</evidence>
<evidence type="ECO:0000256" key="11">
    <source>
        <dbReference type="ARBA" id="ARBA00082517"/>
    </source>
</evidence>
<keyword evidence="14" id="KW-1185">Reference proteome</keyword>
<evidence type="ECO:0000256" key="10">
    <source>
        <dbReference type="ARBA" id="ARBA00079228"/>
    </source>
</evidence>
<comment type="cofactor">
    <cofactor evidence="2">
        <name>Mg(2+)</name>
        <dbReference type="ChEBI" id="CHEBI:18420"/>
    </cofactor>
</comment>
<evidence type="ECO:0000256" key="1">
    <source>
        <dbReference type="ARBA" id="ARBA00001936"/>
    </source>
</evidence>
<evidence type="ECO:0000256" key="2">
    <source>
        <dbReference type="ARBA" id="ARBA00001946"/>
    </source>
</evidence>
<dbReference type="InterPro" id="IPR001173">
    <property type="entry name" value="Glyco_trans_2-like"/>
</dbReference>
<organism evidence="13 14">
    <name type="scientific">Mycobacterium shinjukuense</name>
    <dbReference type="NCBI Taxonomy" id="398694"/>
    <lineage>
        <taxon>Bacteria</taxon>
        <taxon>Bacillati</taxon>
        <taxon>Actinomycetota</taxon>
        <taxon>Actinomycetes</taxon>
        <taxon>Mycobacteriales</taxon>
        <taxon>Mycobacteriaceae</taxon>
        <taxon>Mycobacterium</taxon>
    </lineage>
</organism>
<accession>A0A7I7MRK0</accession>
<comment type="cofactor">
    <cofactor evidence="1">
        <name>Mn(2+)</name>
        <dbReference type="ChEBI" id="CHEBI:29035"/>
    </cofactor>
</comment>
<dbReference type="InterPro" id="IPR029044">
    <property type="entry name" value="Nucleotide-diphossugar_trans"/>
</dbReference>
<evidence type="ECO:0000256" key="9">
    <source>
        <dbReference type="ARBA" id="ARBA00073501"/>
    </source>
</evidence>
<dbReference type="AlphaFoldDB" id="A0A7I7MRK0"/>
<dbReference type="Gene3D" id="3.90.550.10">
    <property type="entry name" value="Spore Coat Polysaccharide Biosynthesis Protein SpsA, Chain A"/>
    <property type="match status" value="1"/>
</dbReference>
<dbReference type="Pfam" id="PF00535">
    <property type="entry name" value="Glycos_transf_2"/>
    <property type="match status" value="1"/>
</dbReference>
<keyword evidence="5 13" id="KW-0808">Transferase</keyword>
<dbReference type="EC" id="2.4.1.289" evidence="8"/>
<evidence type="ECO:0000313" key="13">
    <source>
        <dbReference type="EMBL" id="BBX74590.1"/>
    </source>
</evidence>
<dbReference type="PANTHER" id="PTHR43179">
    <property type="entry name" value="RHAMNOSYLTRANSFERASE WBBL"/>
    <property type="match status" value="1"/>
</dbReference>
<dbReference type="PANTHER" id="PTHR43179:SF7">
    <property type="entry name" value="RHAMNOSYLTRANSFERASE WBBL"/>
    <property type="match status" value="1"/>
</dbReference>
<dbReference type="Proteomes" id="UP000467236">
    <property type="component" value="Chromosome"/>
</dbReference>
<gene>
    <name evidence="13" type="primary">wbbL</name>
    <name evidence="13" type="ORF">MSHI_24960</name>
</gene>
<feature type="domain" description="Glycosyltransferase 2-like" evidence="12">
    <location>
        <begin position="7"/>
        <end position="197"/>
    </location>
</feature>
<evidence type="ECO:0000259" key="12">
    <source>
        <dbReference type="Pfam" id="PF00535"/>
    </source>
</evidence>
<sequence>MTDVLPVVAVTYSPGPHLERFLASLSLATERPVSVLLADNGSTDGTPQAAVERYPNVRLLPTGANLGYGTAVNRTVARLDEGKIADQPWVDDWVIVANPDVQWGPGSIDALLEAAARWPRAGALGPLIRDPDGSVYPSARHLPSLVRGGMHALLGPVWPGNPWTLAYRQERLEPSERPVGWLSGSCLLVRRSAFREVGGFDERYFMYMEDVDLGDRLGKAGWQSVYVPTAEVLHHKGHSTGRDPASHLAAHHKSTYLFLADRHTGWWRAPLRWVLRGSLALRSHLMVRSSLRRARRSASQHVKLAEGRH</sequence>
<dbReference type="CDD" id="cd04186">
    <property type="entry name" value="GT_2_like_c"/>
    <property type="match status" value="1"/>
</dbReference>
<comment type="function">
    <text evidence="7">Involved in the biosynthesis of the mycolylarabinogalactan-peptidoglycan (mAGP) complex, an essential component of the mycobacterial cell wall. Catalyzes the transfer of the rhamnosyl moiety from dTDP-rhamnosyl (dTDP-Rha) onto the decaprenyl-pyrophosphoryl-GlcNAc (C50-PP-GlcNAc), yielding rhamnosyl-decaprenyl-pyrophosphoryl-GlcNAc (Rha-C50-PP-GlcNAc).</text>
</comment>
<dbReference type="GO" id="GO:0102096">
    <property type="term" value="F:decaprenyl-N-acetyl-alpha-D-glucosaminyl-pyrophosphate:dTDP-alpha-L-rhamnose rhamnosyltransferase activity"/>
    <property type="evidence" value="ECO:0007669"/>
    <property type="project" value="UniProtKB-EC"/>
</dbReference>
<dbReference type="FunFam" id="3.90.550.10:FF:000182">
    <property type="entry name" value="dTDP-RHA:A-D-GlcNAc-diphosphoryl polyprenolA-3-L-rhamnosyl transferase"/>
    <property type="match status" value="1"/>
</dbReference>
<comment type="catalytic activity">
    <reaction evidence="6">
        <text>N-acetyl-alpha-D-glucosaminyl-1-diphospho-trans,octa-cis-decaprenol + dTDP-beta-L-rhamnose = alpha-L-rhamnosyl-(1-&gt;3)-N-acetyl-alpha-D-glucosaminyl-diphospho-trans,octa-cis-decaprenol + dTDP + H(+)</text>
        <dbReference type="Rhea" id="RHEA:34487"/>
        <dbReference type="ChEBI" id="CHEBI:15378"/>
        <dbReference type="ChEBI" id="CHEBI:57510"/>
        <dbReference type="ChEBI" id="CHEBI:58369"/>
        <dbReference type="ChEBI" id="CHEBI:65080"/>
        <dbReference type="ChEBI" id="CHEBI:67209"/>
        <dbReference type="EC" id="2.4.1.289"/>
    </reaction>
</comment>
<protein>
    <recommendedName>
        <fullName evidence="9">N-acetylglucosaminyl-diphospho-decaprenol L-rhamnosyltransferase</fullName>
        <ecNumber evidence="8">2.4.1.289</ecNumber>
    </recommendedName>
    <alternativeName>
        <fullName evidence="11">Rhamnosyltransferase WbbL</fullName>
    </alternativeName>
    <alternativeName>
        <fullName evidence="10">dTDP-Rha:alpha-D-GlcNAc-pyrophosphate polyprenol, alpha-3-L-rhamnosyltransferase</fullName>
    </alternativeName>
</protein>
<evidence type="ECO:0000256" key="7">
    <source>
        <dbReference type="ARBA" id="ARBA00059655"/>
    </source>
</evidence>
<evidence type="ECO:0000256" key="4">
    <source>
        <dbReference type="ARBA" id="ARBA00022676"/>
    </source>
</evidence>
<evidence type="ECO:0000256" key="3">
    <source>
        <dbReference type="ARBA" id="ARBA00006739"/>
    </source>
</evidence>
<evidence type="ECO:0000256" key="8">
    <source>
        <dbReference type="ARBA" id="ARBA00066762"/>
    </source>
</evidence>
<comment type="similarity">
    <text evidence="3">Belongs to the glycosyltransferase 2 family.</text>
</comment>
<evidence type="ECO:0000313" key="14">
    <source>
        <dbReference type="Proteomes" id="UP000467236"/>
    </source>
</evidence>
<name>A0A7I7MRK0_9MYCO</name>
<reference evidence="13 14" key="1">
    <citation type="journal article" date="2019" name="Emerg. Microbes Infect.">
        <title>Comprehensive subspecies identification of 175 nontuberculous mycobacteria species based on 7547 genomic profiles.</title>
        <authorList>
            <person name="Matsumoto Y."/>
            <person name="Kinjo T."/>
            <person name="Motooka D."/>
            <person name="Nabeya D."/>
            <person name="Jung N."/>
            <person name="Uechi K."/>
            <person name="Horii T."/>
            <person name="Iida T."/>
            <person name="Fujita J."/>
            <person name="Nakamura S."/>
        </authorList>
    </citation>
    <scope>NUCLEOTIDE SEQUENCE [LARGE SCALE GENOMIC DNA]</scope>
    <source>
        <strain evidence="13 14">JCM 14233</strain>
    </source>
</reference>
<dbReference type="SUPFAM" id="SSF53448">
    <property type="entry name" value="Nucleotide-diphospho-sugar transferases"/>
    <property type="match status" value="1"/>
</dbReference>
<evidence type="ECO:0000256" key="5">
    <source>
        <dbReference type="ARBA" id="ARBA00022679"/>
    </source>
</evidence>
<keyword evidence="4" id="KW-0328">Glycosyltransferase</keyword>
<proteinExistence type="inferred from homology"/>
<dbReference type="KEGG" id="mshj:MSHI_24960"/>